<feature type="compositionally biased region" description="Basic residues" evidence="1">
    <location>
        <begin position="19"/>
        <end position="39"/>
    </location>
</feature>
<name>Q0UKZ4_PHANO</name>
<dbReference type="KEGG" id="pno:SNOG_07570"/>
<proteinExistence type="predicted"/>
<dbReference type="AlphaFoldDB" id="Q0UKZ4"/>
<evidence type="ECO:0000256" key="1">
    <source>
        <dbReference type="SAM" id="MobiDB-lite"/>
    </source>
</evidence>
<feature type="region of interest" description="Disordered" evidence="1">
    <location>
        <begin position="1"/>
        <end position="39"/>
    </location>
</feature>
<accession>Q0UKZ4</accession>
<dbReference type="EMBL" id="CH445335">
    <property type="protein sequence ID" value="EAT85036.1"/>
    <property type="molecule type" value="Genomic_DNA"/>
</dbReference>
<dbReference type="Proteomes" id="UP000001055">
    <property type="component" value="Unassembled WGS sequence"/>
</dbReference>
<sequence length="39" mass="4524">MAEKYTVTVRGRDSDTYARRSRPGTSTKRRANMHPARRS</sequence>
<reference evidence="3" key="1">
    <citation type="journal article" date="2007" name="Plant Cell">
        <title>Dothideomycete-plant interactions illuminated by genome sequencing and EST analysis of the wheat pathogen Stagonospora nodorum.</title>
        <authorList>
            <person name="Hane J.K."/>
            <person name="Lowe R.G."/>
            <person name="Solomon P.S."/>
            <person name="Tan K.C."/>
            <person name="Schoch C.L."/>
            <person name="Spatafora J.W."/>
            <person name="Crous P.W."/>
            <person name="Kodira C."/>
            <person name="Birren B.W."/>
            <person name="Galagan J.E."/>
            <person name="Torriani S.F."/>
            <person name="McDonald B.A."/>
            <person name="Oliver R.P."/>
        </authorList>
    </citation>
    <scope>NUCLEOTIDE SEQUENCE [LARGE SCALE GENOMIC DNA]</scope>
    <source>
        <strain evidence="3">SN15 / ATCC MYA-4574 / FGSC 10173</strain>
    </source>
</reference>
<gene>
    <name evidence="2" type="ORF">SNOG_07570</name>
</gene>
<dbReference type="GeneID" id="5974797"/>
<dbReference type="RefSeq" id="XP_001797904.1">
    <property type="nucleotide sequence ID" value="XM_001797852.1"/>
</dbReference>
<dbReference type="HOGENOM" id="CLU_3320222_0_0_1"/>
<evidence type="ECO:0000313" key="2">
    <source>
        <dbReference type="EMBL" id="EAT85036.1"/>
    </source>
</evidence>
<dbReference type="InParanoid" id="Q0UKZ4"/>
<evidence type="ECO:0000313" key="3">
    <source>
        <dbReference type="Proteomes" id="UP000001055"/>
    </source>
</evidence>
<organism evidence="2 3">
    <name type="scientific">Phaeosphaeria nodorum (strain SN15 / ATCC MYA-4574 / FGSC 10173)</name>
    <name type="common">Glume blotch fungus</name>
    <name type="synonym">Parastagonospora nodorum</name>
    <dbReference type="NCBI Taxonomy" id="321614"/>
    <lineage>
        <taxon>Eukaryota</taxon>
        <taxon>Fungi</taxon>
        <taxon>Dikarya</taxon>
        <taxon>Ascomycota</taxon>
        <taxon>Pezizomycotina</taxon>
        <taxon>Dothideomycetes</taxon>
        <taxon>Pleosporomycetidae</taxon>
        <taxon>Pleosporales</taxon>
        <taxon>Pleosporineae</taxon>
        <taxon>Phaeosphaeriaceae</taxon>
        <taxon>Parastagonospora</taxon>
    </lineage>
</organism>
<protein>
    <submittedName>
        <fullName evidence="2">Uncharacterized protein</fullName>
    </submittedName>
</protein>